<keyword evidence="3" id="KW-0812">Transmembrane</keyword>
<gene>
    <name evidence="8" type="ORF">G9C98_007621</name>
</gene>
<dbReference type="Pfam" id="PF10265">
    <property type="entry name" value="Miga"/>
    <property type="match status" value="1"/>
</dbReference>
<dbReference type="Proteomes" id="UP000729913">
    <property type="component" value="Unassembled WGS sequence"/>
</dbReference>
<evidence type="ECO:0000256" key="6">
    <source>
        <dbReference type="ARBA" id="ARBA00023128"/>
    </source>
</evidence>
<dbReference type="PANTHER" id="PTHR21508">
    <property type="entry name" value="MITOGUARDIN"/>
    <property type="match status" value="1"/>
</dbReference>
<reference evidence="8" key="1">
    <citation type="submission" date="2020-03" db="EMBL/GenBank/DDBJ databases">
        <authorList>
            <person name="Chebbi M.A."/>
            <person name="Drezen J.M."/>
        </authorList>
    </citation>
    <scope>NUCLEOTIDE SEQUENCE</scope>
    <source>
        <tissue evidence="8">Whole body</tissue>
    </source>
</reference>
<dbReference type="GO" id="GO:0005741">
    <property type="term" value="C:mitochondrial outer membrane"/>
    <property type="evidence" value="ECO:0007669"/>
    <property type="project" value="UniProtKB-SubCell"/>
</dbReference>
<keyword evidence="6" id="KW-0496">Mitochondrion</keyword>
<evidence type="ECO:0000313" key="8">
    <source>
        <dbReference type="EMBL" id="KAG8034545.1"/>
    </source>
</evidence>
<accession>A0A8J5USY9</accession>
<name>A0A8J5USY9_9HYME</name>
<evidence type="ECO:0000256" key="3">
    <source>
        <dbReference type="ARBA" id="ARBA00022692"/>
    </source>
</evidence>
<comment type="similarity">
    <text evidence="2">Belongs to the mitoguardin family.</text>
</comment>
<dbReference type="OrthoDB" id="8880065at2759"/>
<reference evidence="8" key="2">
    <citation type="submission" date="2021-04" db="EMBL/GenBank/DDBJ databases">
        <title>Genome-wide patterns of bracovirus chromosomal integration into multiple host tissues during parasitism.</title>
        <authorList>
            <person name="Chebbi M.A.C."/>
        </authorList>
    </citation>
    <scope>NUCLEOTIDE SEQUENCE</scope>
    <source>
        <tissue evidence="8">Whole body</tissue>
    </source>
</reference>
<sequence length="90" mass="10395">MDGKKIKRKPRRLQSPLRLLKMGRLHTELVKCGSDVEYVAKVHCLRQAYSRLFTLPGAATWIVDIGRQVISDLIVYADRVCIVKYFYSVI</sequence>
<protein>
    <submittedName>
        <fullName evidence="8">Uncharacterized protein</fullName>
    </submittedName>
</protein>
<keyword evidence="9" id="KW-1185">Reference proteome</keyword>
<dbReference type="InterPro" id="IPR019392">
    <property type="entry name" value="Miga"/>
</dbReference>
<dbReference type="AlphaFoldDB" id="A0A8J5USY9"/>
<organism evidence="8 9">
    <name type="scientific">Cotesia typhae</name>
    <dbReference type="NCBI Taxonomy" id="2053667"/>
    <lineage>
        <taxon>Eukaryota</taxon>
        <taxon>Metazoa</taxon>
        <taxon>Ecdysozoa</taxon>
        <taxon>Arthropoda</taxon>
        <taxon>Hexapoda</taxon>
        <taxon>Insecta</taxon>
        <taxon>Pterygota</taxon>
        <taxon>Neoptera</taxon>
        <taxon>Endopterygota</taxon>
        <taxon>Hymenoptera</taxon>
        <taxon>Apocrita</taxon>
        <taxon>Ichneumonoidea</taxon>
        <taxon>Braconidae</taxon>
        <taxon>Microgastrinae</taxon>
        <taxon>Cotesia</taxon>
    </lineage>
</organism>
<evidence type="ECO:0000256" key="5">
    <source>
        <dbReference type="ARBA" id="ARBA00022989"/>
    </source>
</evidence>
<keyword evidence="5" id="KW-1133">Transmembrane helix</keyword>
<comment type="subcellular location">
    <subcellularLocation>
        <location evidence="1">Mitochondrion outer membrane</location>
    </subcellularLocation>
</comment>
<evidence type="ECO:0000256" key="7">
    <source>
        <dbReference type="ARBA" id="ARBA00023136"/>
    </source>
</evidence>
<evidence type="ECO:0000256" key="4">
    <source>
        <dbReference type="ARBA" id="ARBA00022787"/>
    </source>
</evidence>
<dbReference type="GO" id="GO:0008053">
    <property type="term" value="P:mitochondrial fusion"/>
    <property type="evidence" value="ECO:0007669"/>
    <property type="project" value="InterPro"/>
</dbReference>
<evidence type="ECO:0000256" key="2">
    <source>
        <dbReference type="ARBA" id="ARBA00008969"/>
    </source>
</evidence>
<comment type="caution">
    <text evidence="8">The sequence shown here is derived from an EMBL/GenBank/DDBJ whole genome shotgun (WGS) entry which is preliminary data.</text>
</comment>
<keyword evidence="7" id="KW-0472">Membrane</keyword>
<evidence type="ECO:0000313" key="9">
    <source>
        <dbReference type="Proteomes" id="UP000729913"/>
    </source>
</evidence>
<dbReference type="EMBL" id="JAAOIC020000067">
    <property type="protein sequence ID" value="KAG8034545.1"/>
    <property type="molecule type" value="Genomic_DNA"/>
</dbReference>
<proteinExistence type="inferred from homology"/>
<dbReference type="PANTHER" id="PTHR21508:SF5">
    <property type="entry name" value="MITOGUARDIN"/>
    <property type="match status" value="1"/>
</dbReference>
<evidence type="ECO:0000256" key="1">
    <source>
        <dbReference type="ARBA" id="ARBA00004294"/>
    </source>
</evidence>
<keyword evidence="4" id="KW-1000">Mitochondrion outer membrane</keyword>